<dbReference type="EMBL" id="JADJNC010000017">
    <property type="protein sequence ID" value="MBK7423686.1"/>
    <property type="molecule type" value="Genomic_DNA"/>
</dbReference>
<dbReference type="InterPro" id="IPR027405">
    <property type="entry name" value="YidB-like"/>
</dbReference>
<comment type="caution">
    <text evidence="1">The sequence shown here is derived from an EMBL/GenBank/DDBJ whole genome shotgun (WGS) entry which is preliminary data.</text>
</comment>
<dbReference type="SUPFAM" id="SSF140804">
    <property type="entry name" value="YidB-like"/>
    <property type="match status" value="1"/>
</dbReference>
<organism evidence="1 2">
    <name type="scientific">Candidatus Propionivibrio dominans</name>
    <dbReference type="NCBI Taxonomy" id="2954373"/>
    <lineage>
        <taxon>Bacteria</taxon>
        <taxon>Pseudomonadati</taxon>
        <taxon>Pseudomonadota</taxon>
        <taxon>Betaproteobacteria</taxon>
        <taxon>Rhodocyclales</taxon>
        <taxon>Rhodocyclaceae</taxon>
        <taxon>Propionivibrio</taxon>
    </lineage>
</organism>
<dbReference type="Proteomes" id="UP000886602">
    <property type="component" value="Unassembled WGS sequence"/>
</dbReference>
<name>A0A9D7FKU4_9RHOO</name>
<proteinExistence type="predicted"/>
<evidence type="ECO:0000313" key="2">
    <source>
        <dbReference type="Proteomes" id="UP000886602"/>
    </source>
</evidence>
<dbReference type="AlphaFoldDB" id="A0A9D7FKU4"/>
<gene>
    <name evidence="1" type="ORF">IPJ48_11615</name>
</gene>
<sequence length="149" mass="14545">MGLFDAVLGAVTDNPQGGGGLQDIIGMVSNNPQLLELATRLLGNDGGVGGLEGLVAKFQQAGLGDVIGSWIGSGQNQAISGEQLSNVLGNDSLSGLANSLGVNSGDLAGQLSSILPGLVDKLTPAGQAPAGGLGNTGDLMGALGALLKR</sequence>
<accession>A0A9D7FKU4</accession>
<dbReference type="Gene3D" id="1.10.10.690">
    <property type="entry name" value="YidB-like"/>
    <property type="match status" value="1"/>
</dbReference>
<reference evidence="1" key="1">
    <citation type="submission" date="2020-10" db="EMBL/GenBank/DDBJ databases">
        <title>Connecting structure to function with the recovery of over 1000 high-quality activated sludge metagenome-assembled genomes encoding full-length rRNA genes using long-read sequencing.</title>
        <authorList>
            <person name="Singleton C.M."/>
            <person name="Petriglieri F."/>
            <person name="Kristensen J.M."/>
            <person name="Kirkegaard R.H."/>
            <person name="Michaelsen T.Y."/>
            <person name="Andersen M.H."/>
            <person name="Karst S.M."/>
            <person name="Dueholm M.S."/>
            <person name="Nielsen P.H."/>
            <person name="Albertsen M."/>
        </authorList>
    </citation>
    <scope>NUCLEOTIDE SEQUENCE</scope>
    <source>
        <strain evidence="1">EsbW_18-Q3-R4-48_MAXAC.044</strain>
    </source>
</reference>
<dbReference type="Pfam" id="PF20159">
    <property type="entry name" value="YidB"/>
    <property type="match status" value="1"/>
</dbReference>
<dbReference type="InterPro" id="IPR045372">
    <property type="entry name" value="YidB"/>
</dbReference>
<evidence type="ECO:0000313" key="1">
    <source>
        <dbReference type="EMBL" id="MBK7423686.1"/>
    </source>
</evidence>
<protein>
    <submittedName>
        <fullName evidence="1">DUF937 domain-containing protein</fullName>
    </submittedName>
</protein>